<dbReference type="Gene3D" id="3.40.640.10">
    <property type="entry name" value="Type I PLP-dependent aspartate aminotransferase-like (Major domain)"/>
    <property type="match status" value="1"/>
</dbReference>
<evidence type="ECO:0000259" key="7">
    <source>
        <dbReference type="Pfam" id="PF00155"/>
    </source>
</evidence>
<dbReference type="PANTHER" id="PTHR46383:SF1">
    <property type="entry name" value="ASPARTATE AMINOTRANSFERASE"/>
    <property type="match status" value="1"/>
</dbReference>
<dbReference type="InterPro" id="IPR015424">
    <property type="entry name" value="PyrdxlP-dep_Trfase"/>
</dbReference>
<evidence type="ECO:0000256" key="2">
    <source>
        <dbReference type="ARBA" id="ARBA00007441"/>
    </source>
</evidence>
<evidence type="ECO:0000256" key="6">
    <source>
        <dbReference type="RuleBase" id="RU000481"/>
    </source>
</evidence>
<dbReference type="Pfam" id="PF00155">
    <property type="entry name" value="Aminotran_1_2"/>
    <property type="match status" value="1"/>
</dbReference>
<dbReference type="EC" id="2.6.1.-" evidence="6"/>
<feature type="domain" description="Aminotransferase class I/classII large" evidence="7">
    <location>
        <begin position="30"/>
        <end position="388"/>
    </location>
</feature>
<dbReference type="Proteomes" id="UP001205748">
    <property type="component" value="Unassembled WGS sequence"/>
</dbReference>
<sequence>MLSDYIKNITPSATLSVTATANQLKAEGLDVITFGVGEPDFDTPEYIREAGIRAIQKGLTKYTPVNGILSLREAISEKLRRDNNIDYSPEEIIINSGAKHSISTALQAICNPGDEIIIPIPYWVSYPEMVKLVGAVPIFVQTQKENNFKITGEELLSAITPKTKAIFLNTPNNPLGTIYSKNELETIANIAIEKQIYVISDEIYEKMVYDGKKHTSIASLNSEIRELTILINGMSKSYAMTGWRLGYTASNRTVIKTMGTIQSHATSHPSSITQYAGLAALQEHSPVLYEMTEEFNKRRLYMVERLKNMANIDYIYPEGAFYVFVDISKAFGAKVNERLIDSSVSFAELLLEKAHVAVIPGTAFGMDNFIRLSYATSMENIKEGLDRLEAFIKS</sequence>
<evidence type="ECO:0000256" key="4">
    <source>
        <dbReference type="ARBA" id="ARBA00022679"/>
    </source>
</evidence>
<reference evidence="8" key="1">
    <citation type="submission" date="2022-07" db="EMBL/GenBank/DDBJ databases">
        <title>Enhanced cultured diversity of the mouse gut microbiota enables custom-made synthetic communities.</title>
        <authorList>
            <person name="Afrizal A."/>
        </authorList>
    </citation>
    <scope>NUCLEOTIDE SEQUENCE</scope>
    <source>
        <strain evidence="8">DSM 28593</strain>
    </source>
</reference>
<keyword evidence="4 6" id="KW-0808">Transferase</keyword>
<keyword evidence="9" id="KW-1185">Reference proteome</keyword>
<protein>
    <recommendedName>
        <fullName evidence="6">Aminotransferase</fullName>
        <ecNumber evidence="6">2.6.1.-</ecNumber>
    </recommendedName>
</protein>
<comment type="similarity">
    <text evidence="2 6">Belongs to the class-I pyridoxal-phosphate-dependent aminotransferase family.</text>
</comment>
<dbReference type="Gene3D" id="3.90.1150.10">
    <property type="entry name" value="Aspartate Aminotransferase, domain 1"/>
    <property type="match status" value="1"/>
</dbReference>
<comment type="cofactor">
    <cofactor evidence="1 6">
        <name>pyridoxal 5'-phosphate</name>
        <dbReference type="ChEBI" id="CHEBI:597326"/>
    </cofactor>
</comment>
<dbReference type="InterPro" id="IPR015422">
    <property type="entry name" value="PyrdxlP-dep_Trfase_small"/>
</dbReference>
<dbReference type="PANTHER" id="PTHR46383">
    <property type="entry name" value="ASPARTATE AMINOTRANSFERASE"/>
    <property type="match status" value="1"/>
</dbReference>
<evidence type="ECO:0000313" key="9">
    <source>
        <dbReference type="Proteomes" id="UP001205748"/>
    </source>
</evidence>
<keyword evidence="5" id="KW-0663">Pyridoxal phosphate</keyword>
<keyword evidence="3 6" id="KW-0032">Aminotransferase</keyword>
<dbReference type="PRINTS" id="PR00753">
    <property type="entry name" value="ACCSYNTHASE"/>
</dbReference>
<accession>A0AAE3L3D6</accession>
<dbReference type="GO" id="GO:0030170">
    <property type="term" value="F:pyridoxal phosphate binding"/>
    <property type="evidence" value="ECO:0007669"/>
    <property type="project" value="InterPro"/>
</dbReference>
<dbReference type="InterPro" id="IPR004838">
    <property type="entry name" value="NHTrfase_class1_PyrdxlP-BS"/>
</dbReference>
<name>A0AAE3L3D6_9FIRM</name>
<dbReference type="GO" id="GO:0008483">
    <property type="term" value="F:transaminase activity"/>
    <property type="evidence" value="ECO:0007669"/>
    <property type="project" value="UniProtKB-KW"/>
</dbReference>
<dbReference type="AlphaFoldDB" id="A0AAE3L3D6"/>
<evidence type="ECO:0000256" key="1">
    <source>
        <dbReference type="ARBA" id="ARBA00001933"/>
    </source>
</evidence>
<organism evidence="8 9">
    <name type="scientific">Irregularibacter muris</name>
    <dbReference type="NCBI Taxonomy" id="1796619"/>
    <lineage>
        <taxon>Bacteria</taxon>
        <taxon>Bacillati</taxon>
        <taxon>Bacillota</taxon>
        <taxon>Clostridia</taxon>
        <taxon>Eubacteriales</taxon>
        <taxon>Eubacteriaceae</taxon>
        <taxon>Irregularibacter</taxon>
    </lineage>
</organism>
<evidence type="ECO:0000313" key="8">
    <source>
        <dbReference type="EMBL" id="MCR1898083.1"/>
    </source>
</evidence>
<dbReference type="InterPro" id="IPR050596">
    <property type="entry name" value="AspAT/PAT-like"/>
</dbReference>
<dbReference type="PROSITE" id="PS00105">
    <property type="entry name" value="AA_TRANSFER_CLASS_1"/>
    <property type="match status" value="1"/>
</dbReference>
<dbReference type="EMBL" id="JANKAS010000002">
    <property type="protein sequence ID" value="MCR1898083.1"/>
    <property type="molecule type" value="Genomic_DNA"/>
</dbReference>
<gene>
    <name evidence="8" type="ORF">NSA47_03665</name>
</gene>
<dbReference type="FunFam" id="3.40.640.10:FF:000033">
    <property type="entry name" value="Aspartate aminotransferase"/>
    <property type="match status" value="1"/>
</dbReference>
<dbReference type="InterPro" id="IPR004839">
    <property type="entry name" value="Aminotransferase_I/II_large"/>
</dbReference>
<dbReference type="SUPFAM" id="SSF53383">
    <property type="entry name" value="PLP-dependent transferases"/>
    <property type="match status" value="1"/>
</dbReference>
<evidence type="ECO:0000256" key="5">
    <source>
        <dbReference type="ARBA" id="ARBA00022898"/>
    </source>
</evidence>
<proteinExistence type="inferred from homology"/>
<comment type="caution">
    <text evidence="8">The sequence shown here is derived from an EMBL/GenBank/DDBJ whole genome shotgun (WGS) entry which is preliminary data.</text>
</comment>
<dbReference type="CDD" id="cd00609">
    <property type="entry name" value="AAT_like"/>
    <property type="match status" value="1"/>
</dbReference>
<evidence type="ECO:0000256" key="3">
    <source>
        <dbReference type="ARBA" id="ARBA00022576"/>
    </source>
</evidence>
<dbReference type="InterPro" id="IPR015421">
    <property type="entry name" value="PyrdxlP-dep_Trfase_major"/>
</dbReference>
<dbReference type="GO" id="GO:0006520">
    <property type="term" value="P:amino acid metabolic process"/>
    <property type="evidence" value="ECO:0007669"/>
    <property type="project" value="InterPro"/>
</dbReference>